<evidence type="ECO:0000313" key="2">
    <source>
        <dbReference type="EMBL" id="MFD0781944.1"/>
    </source>
</evidence>
<protein>
    <submittedName>
        <fullName evidence="2">Endonuclease domain-containing protein</fullName>
    </submittedName>
</protein>
<accession>A0ABW2ZU25</accession>
<reference evidence="3" key="1">
    <citation type="journal article" date="2019" name="Int. J. Syst. Evol. Microbiol.">
        <title>The Global Catalogue of Microorganisms (GCM) 10K type strain sequencing project: providing services to taxonomists for standard genome sequencing and annotation.</title>
        <authorList>
            <consortium name="The Broad Institute Genomics Platform"/>
            <consortium name="The Broad Institute Genome Sequencing Center for Infectious Disease"/>
            <person name="Wu L."/>
            <person name="Ma J."/>
        </authorList>
    </citation>
    <scope>NUCLEOTIDE SEQUENCE [LARGE SCALE GENOMIC DNA]</scope>
    <source>
        <strain evidence="3">CCUG 50754</strain>
    </source>
</reference>
<keyword evidence="3" id="KW-1185">Reference proteome</keyword>
<dbReference type="EMBL" id="JBHTIM010000001">
    <property type="protein sequence ID" value="MFD0781944.1"/>
    <property type="molecule type" value="Genomic_DNA"/>
</dbReference>
<comment type="caution">
    <text evidence="2">The sequence shown here is derived from an EMBL/GenBank/DDBJ whole genome shotgun (WGS) entry which is preliminary data.</text>
</comment>
<dbReference type="InterPro" id="IPR011335">
    <property type="entry name" value="Restrct_endonuc-II-like"/>
</dbReference>
<sequence>MPRADPVGTVSAIGGVARTATLLSRGLSRHRLAQALDAAALQRVRRGWVALPQADPELVSAARHGVVLSCITRARRLGLFVLDEPEPHVAAPAHSGAVVGSRAHVHWAKPLVPRHPDALEDPIENALALVAACRPREPALAVWESALRRGLVNAEALARLKLTGVARGLLEEASPWSDSGLETFVPPRLRWLGLPIRRQIWIAGHRVDFLIGDRLVLQVDGGSHVGAQRERDIAHDAALTLMGYHVIRVGYGQVVDRWHEVQELIMAAVAQGLHRVR</sequence>
<dbReference type="InterPro" id="IPR007569">
    <property type="entry name" value="DUF559"/>
</dbReference>
<keyword evidence="2" id="KW-0255">Endonuclease</keyword>
<dbReference type="Proteomes" id="UP001597042">
    <property type="component" value="Unassembled WGS sequence"/>
</dbReference>
<name>A0ABW2ZU25_9MICO</name>
<dbReference type="Gene3D" id="3.40.960.10">
    <property type="entry name" value="VSR Endonuclease"/>
    <property type="match status" value="1"/>
</dbReference>
<keyword evidence="2" id="KW-0540">Nuclease</keyword>
<proteinExistence type="predicted"/>
<organism evidence="2 3">
    <name type="scientific">Microbacterium koreense</name>
    <dbReference type="NCBI Taxonomy" id="323761"/>
    <lineage>
        <taxon>Bacteria</taxon>
        <taxon>Bacillati</taxon>
        <taxon>Actinomycetota</taxon>
        <taxon>Actinomycetes</taxon>
        <taxon>Micrococcales</taxon>
        <taxon>Microbacteriaceae</taxon>
        <taxon>Microbacterium</taxon>
    </lineage>
</organism>
<evidence type="ECO:0000313" key="3">
    <source>
        <dbReference type="Proteomes" id="UP001597042"/>
    </source>
</evidence>
<dbReference type="GO" id="GO:0004519">
    <property type="term" value="F:endonuclease activity"/>
    <property type="evidence" value="ECO:0007669"/>
    <property type="project" value="UniProtKB-KW"/>
</dbReference>
<keyword evidence="2" id="KW-0378">Hydrolase</keyword>
<dbReference type="SUPFAM" id="SSF52980">
    <property type="entry name" value="Restriction endonuclease-like"/>
    <property type="match status" value="1"/>
</dbReference>
<evidence type="ECO:0000259" key="1">
    <source>
        <dbReference type="Pfam" id="PF04480"/>
    </source>
</evidence>
<gene>
    <name evidence="2" type="ORF">ACFQZV_11640</name>
</gene>
<dbReference type="Pfam" id="PF04480">
    <property type="entry name" value="DUF559"/>
    <property type="match status" value="1"/>
</dbReference>
<dbReference type="RefSeq" id="WP_378749697.1">
    <property type="nucleotide sequence ID" value="NZ_JBHSSV010000001.1"/>
</dbReference>
<feature type="domain" description="DUF559" evidence="1">
    <location>
        <begin position="191"/>
        <end position="269"/>
    </location>
</feature>